<dbReference type="GO" id="GO:0016787">
    <property type="term" value="F:hydrolase activity"/>
    <property type="evidence" value="ECO:0007669"/>
    <property type="project" value="UniProtKB-KW"/>
</dbReference>
<dbReference type="Pfam" id="PF02872">
    <property type="entry name" value="5_nucleotid_C"/>
    <property type="match status" value="1"/>
</dbReference>
<dbReference type="PANTHER" id="PTHR11575:SF24">
    <property type="entry name" value="5'-NUCLEOTIDASE"/>
    <property type="match status" value="1"/>
</dbReference>
<dbReference type="Pfam" id="PF00149">
    <property type="entry name" value="Metallophos"/>
    <property type="match status" value="1"/>
</dbReference>
<dbReference type="GO" id="GO:0000166">
    <property type="term" value="F:nucleotide binding"/>
    <property type="evidence" value="ECO:0007669"/>
    <property type="project" value="UniProtKB-KW"/>
</dbReference>
<dbReference type="InterPro" id="IPR029052">
    <property type="entry name" value="Metallo-depent_PP-like"/>
</dbReference>
<organism evidence="6 7">
    <name type="scientific">Candidatus Scybalomonas excrementavium</name>
    <dbReference type="NCBI Taxonomy" id="2840943"/>
    <lineage>
        <taxon>Bacteria</taxon>
        <taxon>Bacillati</taxon>
        <taxon>Bacillota</taxon>
        <taxon>Clostridia</taxon>
        <taxon>Lachnospirales</taxon>
        <taxon>Lachnospiraceae</taxon>
        <taxon>Lachnospiraceae incertae sedis</taxon>
        <taxon>Candidatus Scybalomonas</taxon>
    </lineage>
</organism>
<keyword evidence="3" id="KW-0812">Transmembrane</keyword>
<comment type="caution">
    <text evidence="6">The sequence shown here is derived from an EMBL/GenBank/DDBJ whole genome shotgun (WGS) entry which is preliminary data.</text>
</comment>
<proteinExistence type="inferred from homology"/>
<comment type="similarity">
    <text evidence="2">Belongs to the 5'-nucleotidase family.</text>
</comment>
<evidence type="ECO:0000313" key="6">
    <source>
        <dbReference type="EMBL" id="MBO8463881.1"/>
    </source>
</evidence>
<dbReference type="SUPFAM" id="SSF56300">
    <property type="entry name" value="Metallo-dependent phosphatases"/>
    <property type="match status" value="1"/>
</dbReference>
<dbReference type="Proteomes" id="UP000823618">
    <property type="component" value="Unassembled WGS sequence"/>
</dbReference>
<keyword evidence="3" id="KW-1133">Transmembrane helix</keyword>
<gene>
    <name evidence="6" type="ORF">IAC13_08120</name>
</gene>
<sequence length="623" mass="69674">MLSTTTAFAKENNEKEINIVFTHDLHSHLDSFTTKLNGRQQKVGGFSRIATIIQEKKRENPATIAVDAGDFSMGTLYQTIYETQASELRMLGKIEVDVTTLGNHETDYRNEGLANMLRAAKDSGDPLPQFVLSNINLDDPKEEELVVKEAMESYGVKSYTVLEKNGIKIGVFGILGKTAIEYSPMAALTFSNQVESAKKAVKALKEEGVDIIICLSHSGTDVEPKKSEDEILAKEVPDIDVIISGHTHTTLKQPIIVGNTIIGSTGEYGIHVGSMKLVKQNDGNWELEQYELIPVTSDIEERKEIKEVLQRFHKTIEQEYLVHYGYKMGQVLAENEVEFTDISEIGKKHQEENLGNFITDAYIDTIKKEEGEKYQPIAAAIVPAGVIRETLPIGKITTEEAFMVMSLGIGKDKISGYPLISIYLTGKELKTAAEIDASISPMMNVAQLYTSGLHFTFNPNRLLFNRVTDVSLWDEQTKEQQLLDDNRLYRVVGDLYTGQMLGAVEGKSFGMLSIVPKDKDGQPIENLEDYIVYRNNGAELKAWTCIADYLQGDEEKTENGIAKVSKDYAKFQGRKIVDDSHDMKSLICKPNKFTWIAIGMIGIVFFLIGFLSFGIRRIFSKKR</sequence>
<name>A0A9D9I0S9_9FIRM</name>
<keyword evidence="3" id="KW-0472">Membrane</keyword>
<dbReference type="InterPro" id="IPR004843">
    <property type="entry name" value="Calcineurin-like_PHP"/>
</dbReference>
<dbReference type="InterPro" id="IPR008334">
    <property type="entry name" value="5'-Nucleotdase_C"/>
</dbReference>
<dbReference type="EMBL" id="JADIML010000222">
    <property type="protein sequence ID" value="MBO8463881.1"/>
    <property type="molecule type" value="Genomic_DNA"/>
</dbReference>
<keyword evidence="2" id="KW-0378">Hydrolase</keyword>
<accession>A0A9D9I0S9</accession>
<dbReference type="PRINTS" id="PR01607">
    <property type="entry name" value="APYRASEFAMLY"/>
</dbReference>
<dbReference type="GO" id="GO:0009166">
    <property type="term" value="P:nucleotide catabolic process"/>
    <property type="evidence" value="ECO:0007669"/>
    <property type="project" value="InterPro"/>
</dbReference>
<keyword evidence="1" id="KW-0732">Signal</keyword>
<evidence type="ECO:0000256" key="2">
    <source>
        <dbReference type="RuleBase" id="RU362119"/>
    </source>
</evidence>
<feature type="domain" description="5'-Nucleotidase C-terminal" evidence="5">
    <location>
        <begin position="341"/>
        <end position="497"/>
    </location>
</feature>
<dbReference type="Gene3D" id="3.90.780.10">
    <property type="entry name" value="5'-Nucleotidase, C-terminal domain"/>
    <property type="match status" value="1"/>
</dbReference>
<evidence type="ECO:0000256" key="1">
    <source>
        <dbReference type="ARBA" id="ARBA00022729"/>
    </source>
</evidence>
<protein>
    <submittedName>
        <fullName evidence="6">Bifunctional metallophosphatase/5'-nucleotidase</fullName>
    </submittedName>
</protein>
<dbReference type="Gene3D" id="3.60.21.10">
    <property type="match status" value="1"/>
</dbReference>
<keyword evidence="2" id="KW-0547">Nucleotide-binding</keyword>
<evidence type="ECO:0000256" key="3">
    <source>
        <dbReference type="SAM" id="Phobius"/>
    </source>
</evidence>
<dbReference type="CDD" id="cd00845">
    <property type="entry name" value="MPP_UshA_N_like"/>
    <property type="match status" value="1"/>
</dbReference>
<dbReference type="InterPro" id="IPR036907">
    <property type="entry name" value="5'-Nucleotdase_C_sf"/>
</dbReference>
<reference evidence="6" key="1">
    <citation type="submission" date="2020-10" db="EMBL/GenBank/DDBJ databases">
        <authorList>
            <person name="Gilroy R."/>
        </authorList>
    </citation>
    <scope>NUCLEOTIDE SEQUENCE</scope>
    <source>
        <strain evidence="6">E3-2379</strain>
    </source>
</reference>
<feature type="domain" description="Calcineurin-like phosphoesterase" evidence="4">
    <location>
        <begin position="19"/>
        <end position="249"/>
    </location>
</feature>
<evidence type="ECO:0000313" key="7">
    <source>
        <dbReference type="Proteomes" id="UP000823618"/>
    </source>
</evidence>
<reference evidence="6" key="2">
    <citation type="journal article" date="2021" name="PeerJ">
        <title>Extensive microbial diversity within the chicken gut microbiome revealed by metagenomics and culture.</title>
        <authorList>
            <person name="Gilroy R."/>
            <person name="Ravi A."/>
            <person name="Getino M."/>
            <person name="Pursley I."/>
            <person name="Horton D.L."/>
            <person name="Alikhan N.F."/>
            <person name="Baker D."/>
            <person name="Gharbi K."/>
            <person name="Hall N."/>
            <person name="Watson M."/>
            <person name="Adriaenssens E.M."/>
            <person name="Foster-Nyarko E."/>
            <person name="Jarju S."/>
            <person name="Secka A."/>
            <person name="Antonio M."/>
            <person name="Oren A."/>
            <person name="Chaudhuri R.R."/>
            <person name="La Ragione R."/>
            <person name="Hildebrand F."/>
            <person name="Pallen M.J."/>
        </authorList>
    </citation>
    <scope>NUCLEOTIDE SEQUENCE</scope>
    <source>
        <strain evidence="6">E3-2379</strain>
    </source>
</reference>
<evidence type="ECO:0000259" key="4">
    <source>
        <dbReference type="Pfam" id="PF00149"/>
    </source>
</evidence>
<dbReference type="SUPFAM" id="SSF55816">
    <property type="entry name" value="5'-nucleotidase (syn. UDP-sugar hydrolase), C-terminal domain"/>
    <property type="match status" value="1"/>
</dbReference>
<feature type="transmembrane region" description="Helical" evidence="3">
    <location>
        <begin position="593"/>
        <end position="615"/>
    </location>
</feature>
<dbReference type="AlphaFoldDB" id="A0A9D9I0S9"/>
<evidence type="ECO:0000259" key="5">
    <source>
        <dbReference type="Pfam" id="PF02872"/>
    </source>
</evidence>
<dbReference type="InterPro" id="IPR006179">
    <property type="entry name" value="5_nucleotidase/apyrase"/>
</dbReference>
<dbReference type="PANTHER" id="PTHR11575">
    <property type="entry name" value="5'-NUCLEOTIDASE-RELATED"/>
    <property type="match status" value="1"/>
</dbReference>